<dbReference type="RefSeq" id="XP_001885167.1">
    <property type="nucleotide sequence ID" value="XM_001885132.1"/>
</dbReference>
<accession>B0DMF3</accession>
<dbReference type="AlphaFoldDB" id="B0DMF3"/>
<evidence type="ECO:0000256" key="1">
    <source>
        <dbReference type="SAM" id="MobiDB-lite"/>
    </source>
</evidence>
<proteinExistence type="predicted"/>
<protein>
    <submittedName>
        <fullName evidence="2">Predicted protein</fullName>
    </submittedName>
</protein>
<dbReference type="Proteomes" id="UP000001194">
    <property type="component" value="Unassembled WGS sequence"/>
</dbReference>
<name>B0DMF3_LACBS</name>
<dbReference type="HOGENOM" id="CLU_1077950_0_0_1"/>
<organism evidence="3">
    <name type="scientific">Laccaria bicolor (strain S238N-H82 / ATCC MYA-4686)</name>
    <name type="common">Bicoloured deceiver</name>
    <name type="synonym">Laccaria laccata var. bicolor</name>
    <dbReference type="NCBI Taxonomy" id="486041"/>
    <lineage>
        <taxon>Eukaryota</taxon>
        <taxon>Fungi</taxon>
        <taxon>Dikarya</taxon>
        <taxon>Basidiomycota</taxon>
        <taxon>Agaricomycotina</taxon>
        <taxon>Agaricomycetes</taxon>
        <taxon>Agaricomycetidae</taxon>
        <taxon>Agaricales</taxon>
        <taxon>Agaricineae</taxon>
        <taxon>Hydnangiaceae</taxon>
        <taxon>Laccaria</taxon>
    </lineage>
</organism>
<dbReference type="KEGG" id="lbc:LACBIDRAFT_304823"/>
<sequence>MQCMARLIVSRLLVKDRNIVVPQLVQLKHRFQPTMDIHLTARHLGQTKRSLQLPKDSLSAPPPSRTKHRSLADKLSLTNSPSIPPAAPKEKVKRSIYVPTEEHKATRRANKIHVYLKDQTIQRQPDHNFQIVTTSALYAIDQVPLVLACLDKWMFRPGDLWINKHLENLAKTKVWFLNTQNQWVEVTKSYFEDNAATYHPVLEHTHVLTHTKNRREEPAWLTKKQFFKRRDQEMYVNPPWPPIPGSSSEIRAKSPAPN</sequence>
<dbReference type="EMBL" id="DS547119">
    <property type="protein sequence ID" value="EDR04276.1"/>
    <property type="molecule type" value="Genomic_DNA"/>
</dbReference>
<feature type="region of interest" description="Disordered" evidence="1">
    <location>
        <begin position="46"/>
        <end position="92"/>
    </location>
</feature>
<evidence type="ECO:0000313" key="2">
    <source>
        <dbReference type="EMBL" id="EDR04276.1"/>
    </source>
</evidence>
<feature type="region of interest" description="Disordered" evidence="1">
    <location>
        <begin position="237"/>
        <end position="258"/>
    </location>
</feature>
<evidence type="ECO:0000313" key="3">
    <source>
        <dbReference type="Proteomes" id="UP000001194"/>
    </source>
</evidence>
<dbReference type="InParanoid" id="B0DMF3"/>
<keyword evidence="3" id="KW-1185">Reference proteome</keyword>
<reference evidence="2 3" key="1">
    <citation type="journal article" date="2008" name="Nature">
        <title>The genome of Laccaria bicolor provides insights into mycorrhizal symbiosis.</title>
        <authorList>
            <person name="Martin F."/>
            <person name="Aerts A."/>
            <person name="Ahren D."/>
            <person name="Brun A."/>
            <person name="Danchin E.G.J."/>
            <person name="Duchaussoy F."/>
            <person name="Gibon J."/>
            <person name="Kohler A."/>
            <person name="Lindquist E."/>
            <person name="Pereda V."/>
            <person name="Salamov A."/>
            <person name="Shapiro H.J."/>
            <person name="Wuyts J."/>
            <person name="Blaudez D."/>
            <person name="Buee M."/>
            <person name="Brokstein P."/>
            <person name="Canbaeck B."/>
            <person name="Cohen D."/>
            <person name="Courty P.E."/>
            <person name="Coutinho P.M."/>
            <person name="Delaruelle C."/>
            <person name="Detter J.C."/>
            <person name="Deveau A."/>
            <person name="DiFazio S."/>
            <person name="Duplessis S."/>
            <person name="Fraissinet-Tachet L."/>
            <person name="Lucic E."/>
            <person name="Frey-Klett P."/>
            <person name="Fourrey C."/>
            <person name="Feussner I."/>
            <person name="Gay G."/>
            <person name="Grimwood J."/>
            <person name="Hoegger P.J."/>
            <person name="Jain P."/>
            <person name="Kilaru S."/>
            <person name="Labbe J."/>
            <person name="Lin Y.C."/>
            <person name="Legue V."/>
            <person name="Le Tacon F."/>
            <person name="Marmeisse R."/>
            <person name="Melayah D."/>
            <person name="Montanini B."/>
            <person name="Muratet M."/>
            <person name="Nehls U."/>
            <person name="Niculita-Hirzel H."/>
            <person name="Oudot-Le Secq M.P."/>
            <person name="Peter M."/>
            <person name="Quesneville H."/>
            <person name="Rajashekar B."/>
            <person name="Reich M."/>
            <person name="Rouhier N."/>
            <person name="Schmutz J."/>
            <person name="Yin T."/>
            <person name="Chalot M."/>
            <person name="Henrissat B."/>
            <person name="Kuees U."/>
            <person name="Lucas S."/>
            <person name="Van de Peer Y."/>
            <person name="Podila G.K."/>
            <person name="Polle A."/>
            <person name="Pukkila P.J."/>
            <person name="Richardson P.M."/>
            <person name="Rouze P."/>
            <person name="Sanders I.R."/>
            <person name="Stajich J.E."/>
            <person name="Tunlid A."/>
            <person name="Tuskan G."/>
            <person name="Grigoriev I.V."/>
        </authorList>
    </citation>
    <scope>NUCLEOTIDE SEQUENCE [LARGE SCALE GENOMIC DNA]</scope>
    <source>
        <strain evidence="3">S238N-H82 / ATCC MYA-4686</strain>
    </source>
</reference>
<dbReference type="GeneID" id="6080791"/>
<gene>
    <name evidence="2" type="ORF">LACBIDRAFT_304823</name>
</gene>